<dbReference type="AlphaFoldDB" id="A0A1W1CK40"/>
<evidence type="ECO:0008006" key="5">
    <source>
        <dbReference type="Google" id="ProtNLM"/>
    </source>
</evidence>
<dbReference type="EMBL" id="FPHI01000027">
    <property type="protein sequence ID" value="SFV66031.1"/>
    <property type="molecule type" value="Genomic_DNA"/>
</dbReference>
<dbReference type="Pfam" id="PF13439">
    <property type="entry name" value="Glyco_transf_4"/>
    <property type="match status" value="1"/>
</dbReference>
<name>A0A1W1CK40_9ZZZZ</name>
<evidence type="ECO:0000259" key="3">
    <source>
        <dbReference type="Pfam" id="PF13439"/>
    </source>
</evidence>
<dbReference type="SUPFAM" id="SSF53756">
    <property type="entry name" value="UDP-Glycosyltransferase/glycogen phosphorylase"/>
    <property type="match status" value="1"/>
</dbReference>
<keyword evidence="1" id="KW-0808">Transferase</keyword>
<feature type="domain" description="Glycosyltransferase subfamily 4-like N-terminal" evidence="3">
    <location>
        <begin position="23"/>
        <end position="169"/>
    </location>
</feature>
<dbReference type="PANTHER" id="PTHR46401:SF2">
    <property type="entry name" value="GLYCOSYLTRANSFERASE WBBK-RELATED"/>
    <property type="match status" value="1"/>
</dbReference>
<proteinExistence type="predicted"/>
<evidence type="ECO:0000313" key="4">
    <source>
        <dbReference type="EMBL" id="SFV66031.1"/>
    </source>
</evidence>
<dbReference type="GO" id="GO:0009103">
    <property type="term" value="P:lipopolysaccharide biosynthetic process"/>
    <property type="evidence" value="ECO:0007669"/>
    <property type="project" value="TreeGrafter"/>
</dbReference>
<gene>
    <name evidence="4" type="ORF">MNB_SV-3-341</name>
</gene>
<sequence>MVKVTHLTSAHPRYDTRIFSKMCSSLAKEYEVNLVVADGKGDEIRNNVTIIDVGAKTGGRLSRMTKSVTKVYKKAKELDSDIYHLHDPELIPIGVKLKKLGKKVIFDAHEDVPKQILAKHYLNSFSKKILSFIYAKYEIYALKKFDFVITATPIIKENFLQAGIKSKDINNFPTVDDFLKLSPQFEENTFCYVGTLYKTRGIEEIVKAIEEVDAKLIIAGKFYDEEYEKYIKSLKGWKKVDFRGFVDKDEILKILENSLAGLVTLYPTPSYVEAYPVKMFEYMASGIGVISSNFSLYKELLGDSGIVVDPLNIDEISKAMQFCIDNKEKTREFGKIGRKLVKDKYNWENEEKKLFDIYKCDCQL</sequence>
<dbReference type="PANTHER" id="PTHR46401">
    <property type="entry name" value="GLYCOSYLTRANSFERASE WBBK-RELATED"/>
    <property type="match status" value="1"/>
</dbReference>
<dbReference type="InterPro" id="IPR001296">
    <property type="entry name" value="Glyco_trans_1"/>
</dbReference>
<protein>
    <recommendedName>
        <fullName evidence="5">Glycosyltransferase</fullName>
    </recommendedName>
</protein>
<accession>A0A1W1CK40</accession>
<evidence type="ECO:0000259" key="2">
    <source>
        <dbReference type="Pfam" id="PF00534"/>
    </source>
</evidence>
<dbReference type="GO" id="GO:0016757">
    <property type="term" value="F:glycosyltransferase activity"/>
    <property type="evidence" value="ECO:0007669"/>
    <property type="project" value="InterPro"/>
</dbReference>
<reference evidence="4" key="1">
    <citation type="submission" date="2016-10" db="EMBL/GenBank/DDBJ databases">
        <authorList>
            <person name="de Groot N.N."/>
        </authorList>
    </citation>
    <scope>NUCLEOTIDE SEQUENCE</scope>
</reference>
<dbReference type="Gene3D" id="3.40.50.2000">
    <property type="entry name" value="Glycogen Phosphorylase B"/>
    <property type="match status" value="2"/>
</dbReference>
<dbReference type="InterPro" id="IPR028098">
    <property type="entry name" value="Glyco_trans_4-like_N"/>
</dbReference>
<evidence type="ECO:0000256" key="1">
    <source>
        <dbReference type="ARBA" id="ARBA00022679"/>
    </source>
</evidence>
<organism evidence="4">
    <name type="scientific">hydrothermal vent metagenome</name>
    <dbReference type="NCBI Taxonomy" id="652676"/>
    <lineage>
        <taxon>unclassified sequences</taxon>
        <taxon>metagenomes</taxon>
        <taxon>ecological metagenomes</taxon>
    </lineage>
</organism>
<dbReference type="Pfam" id="PF00534">
    <property type="entry name" value="Glycos_transf_1"/>
    <property type="match status" value="1"/>
</dbReference>
<feature type="domain" description="Glycosyl transferase family 1" evidence="2">
    <location>
        <begin position="186"/>
        <end position="339"/>
    </location>
</feature>